<dbReference type="CDD" id="cd02801">
    <property type="entry name" value="DUS_like_FMN"/>
    <property type="match status" value="1"/>
</dbReference>
<dbReference type="HAMAP" id="MF_02043">
    <property type="entry name" value="DusC_subfam"/>
    <property type="match status" value="1"/>
</dbReference>
<dbReference type="InterPro" id="IPR032886">
    <property type="entry name" value="DusC"/>
</dbReference>
<dbReference type="Gene3D" id="1.20.225.30">
    <property type="entry name" value="Dihydrouridine synthase, C-terminal recognition domain"/>
    <property type="match status" value="1"/>
</dbReference>
<evidence type="ECO:0000259" key="13">
    <source>
        <dbReference type="Pfam" id="PF01207"/>
    </source>
</evidence>
<evidence type="ECO:0000313" key="15">
    <source>
        <dbReference type="Proteomes" id="UP000196573"/>
    </source>
</evidence>
<feature type="domain" description="DUS-like FMN-binding" evidence="13">
    <location>
        <begin position="1"/>
        <end position="298"/>
    </location>
</feature>
<evidence type="ECO:0000256" key="10">
    <source>
        <dbReference type="PIRNR" id="PIRNR006621"/>
    </source>
</evidence>
<dbReference type="Pfam" id="PF01207">
    <property type="entry name" value="Dus"/>
    <property type="match status" value="1"/>
</dbReference>
<evidence type="ECO:0000256" key="6">
    <source>
        <dbReference type="ARBA" id="ARBA00022857"/>
    </source>
</evidence>
<dbReference type="Proteomes" id="UP000196573">
    <property type="component" value="Unassembled WGS sequence"/>
</dbReference>
<feature type="site" description="Interacts with tRNA; defines subfamily-specific binding signature" evidence="9">
    <location>
        <position position="283"/>
    </location>
</feature>
<dbReference type="InterPro" id="IPR001269">
    <property type="entry name" value="DUS_fam"/>
</dbReference>
<dbReference type="InterPro" id="IPR013785">
    <property type="entry name" value="Aldolase_TIM"/>
</dbReference>
<evidence type="ECO:0000256" key="9">
    <source>
        <dbReference type="HAMAP-Rule" id="MF_02043"/>
    </source>
</evidence>
<feature type="site" description="Interacts with tRNA" evidence="9">
    <location>
        <position position="88"/>
    </location>
</feature>
<dbReference type="EC" id="1.3.1.-" evidence="9"/>
<dbReference type="GO" id="GO:0000049">
    <property type="term" value="F:tRNA binding"/>
    <property type="evidence" value="ECO:0007669"/>
    <property type="project" value="UniProtKB-UniRule"/>
</dbReference>
<dbReference type="InterPro" id="IPR018517">
    <property type="entry name" value="tRNA_hU_synthase_CS"/>
</dbReference>
<keyword evidence="8 9" id="KW-0560">Oxidoreductase</keyword>
<gene>
    <name evidence="14" type="primary">dusC_2</name>
    <name evidence="9" type="synonym">dusC</name>
    <name evidence="14" type="ORF">EHSB41UT_04415</name>
</gene>
<dbReference type="Gene3D" id="3.20.20.70">
    <property type="entry name" value="Aldolase class I"/>
    <property type="match status" value="1"/>
</dbReference>
<feature type="site" description="Interacts with tRNA" evidence="9">
    <location>
        <position position="169"/>
    </location>
</feature>
<evidence type="ECO:0000256" key="4">
    <source>
        <dbReference type="ARBA" id="ARBA00022643"/>
    </source>
</evidence>
<dbReference type="InterPro" id="IPR042270">
    <property type="entry name" value="DusC_C"/>
</dbReference>
<accession>A0A1X7AR78</accession>
<dbReference type="AlphaFoldDB" id="A0A1X7AR78"/>
<evidence type="ECO:0000256" key="11">
    <source>
        <dbReference type="PIRSR" id="PIRSR006621-1"/>
    </source>
</evidence>
<dbReference type="PIRSF" id="PIRSF006621">
    <property type="entry name" value="Dus"/>
    <property type="match status" value="1"/>
</dbReference>
<feature type="binding site" evidence="12">
    <location>
        <position position="161"/>
    </location>
    <ligand>
        <name>FMN</name>
        <dbReference type="ChEBI" id="CHEBI:58210"/>
    </ligand>
</feature>
<proteinExistence type="inferred from homology"/>
<feature type="site" description="Interacts with tRNA; defines subfamily-specific binding signature" evidence="9">
    <location>
        <position position="304"/>
    </location>
</feature>
<keyword evidence="5 9" id="KW-0819">tRNA processing</keyword>
<dbReference type="SUPFAM" id="SSF51395">
    <property type="entry name" value="FMN-linked oxidoreductases"/>
    <property type="match status" value="1"/>
</dbReference>
<comment type="caution">
    <text evidence="9">Lacks conserved residue(s) required for the propagation of feature annotation.</text>
</comment>
<evidence type="ECO:0000256" key="1">
    <source>
        <dbReference type="ARBA" id="ARBA00001917"/>
    </source>
</evidence>
<dbReference type="GO" id="GO:0010181">
    <property type="term" value="F:FMN binding"/>
    <property type="evidence" value="ECO:0007669"/>
    <property type="project" value="UniProtKB-UniRule"/>
</dbReference>
<evidence type="ECO:0000256" key="12">
    <source>
        <dbReference type="PIRSR" id="PIRSR006621-2"/>
    </source>
</evidence>
<keyword evidence="4 9" id="KW-0288">FMN</keyword>
<evidence type="ECO:0000256" key="2">
    <source>
        <dbReference type="ARBA" id="ARBA00022555"/>
    </source>
</evidence>
<feature type="binding site" evidence="9">
    <location>
        <begin position="192"/>
        <end position="194"/>
    </location>
    <ligand>
        <name>FMN</name>
        <dbReference type="ChEBI" id="CHEBI:58210"/>
    </ligand>
</feature>
<dbReference type="PANTHER" id="PTHR11082:SF26">
    <property type="entry name" value="TRNA-DIHYDROURIDINE(16) SYNTHASE"/>
    <property type="match status" value="1"/>
</dbReference>
<comment type="similarity">
    <text evidence="10">Belongs to the dus family.</text>
</comment>
<protein>
    <recommendedName>
        <fullName evidence="9">tRNA-dihydrouridine(16) synthase</fullName>
        <ecNumber evidence="9">1.3.1.-</ecNumber>
    </recommendedName>
    <alternativeName>
        <fullName evidence="9">U16-specific dihydrouridine synthase</fullName>
        <shortName evidence="9">U16-specific Dus</shortName>
    </alternativeName>
    <alternativeName>
        <fullName evidence="9">tRNA-dihydrouridine synthase C</fullName>
    </alternativeName>
</protein>
<sequence length="319" mass="35218">MEGVADYLTRQLITGTGGYDLCVTEFIRVTDTLYPESVFYRLCPELRHGSQTMGGTPVHTQFLGNHPTLVADNACKAVSLGSRGVDLNFGCPAKTVNRHKGGAALLKEPETIYQLVSAVRRQVPAETPVTAKMRLGFDSDEQALEIAQGIEAAGANGLTIHARTRKEGYRPPAHWDKLAEIREQLSIPLTANGEIWTVDDYLRCREISGCEHIMIGRGAVSRPLLGSEIKASLNGEAHDAIDTWANTKAILQQFAEIVATLPDEDAHLYSISHQQRYLADRLKQWLRMMSKGHQEASELFDVIKRHTCATTILNELKAA</sequence>
<organism evidence="14 15">
    <name type="scientific">Parendozoicomonas haliclonae</name>
    <dbReference type="NCBI Taxonomy" id="1960125"/>
    <lineage>
        <taxon>Bacteria</taxon>
        <taxon>Pseudomonadati</taxon>
        <taxon>Pseudomonadota</taxon>
        <taxon>Gammaproteobacteria</taxon>
        <taxon>Oceanospirillales</taxon>
        <taxon>Endozoicomonadaceae</taxon>
        <taxon>Parendozoicomonas</taxon>
    </lineage>
</organism>
<reference evidence="14 15" key="1">
    <citation type="submission" date="2017-03" db="EMBL/GenBank/DDBJ databases">
        <authorList>
            <person name="Afonso C.L."/>
            <person name="Miller P.J."/>
            <person name="Scott M.A."/>
            <person name="Spackman E."/>
            <person name="Goraichik I."/>
            <person name="Dimitrov K.M."/>
            <person name="Suarez D.L."/>
            <person name="Swayne D.E."/>
        </authorList>
    </citation>
    <scope>NUCLEOTIDE SEQUENCE [LARGE SCALE GENOMIC DNA]</scope>
    <source>
        <strain evidence="14">SB41UT1</strain>
    </source>
</reference>
<dbReference type="EMBL" id="FWPT01000014">
    <property type="protein sequence ID" value="SMA50598.1"/>
    <property type="molecule type" value="Genomic_DNA"/>
</dbReference>
<comment type="catalytic activity">
    <reaction evidence="9">
        <text>5,6-dihydrouridine(16) in tRNA + NAD(+) = uridine(16) in tRNA + NADH + H(+)</text>
        <dbReference type="Rhea" id="RHEA:53380"/>
        <dbReference type="Rhea" id="RHEA-COMP:13543"/>
        <dbReference type="Rhea" id="RHEA-COMP:13544"/>
        <dbReference type="ChEBI" id="CHEBI:15378"/>
        <dbReference type="ChEBI" id="CHEBI:57540"/>
        <dbReference type="ChEBI" id="CHEBI:57945"/>
        <dbReference type="ChEBI" id="CHEBI:65315"/>
        <dbReference type="ChEBI" id="CHEBI:74443"/>
    </reaction>
</comment>
<feature type="site" description="Interacts with tRNA; defines subfamily-specific binding signature" evidence="9">
    <location>
        <position position="28"/>
    </location>
</feature>
<dbReference type="GO" id="GO:0102262">
    <property type="term" value="F:tRNA-dihydrouridine16 synthase activity"/>
    <property type="evidence" value="ECO:0007669"/>
    <property type="project" value="RHEA"/>
</dbReference>
<feature type="binding site" evidence="9 12">
    <location>
        <begin position="216"/>
        <end position="217"/>
    </location>
    <ligand>
        <name>FMN</name>
        <dbReference type="ChEBI" id="CHEBI:58210"/>
    </ligand>
</feature>
<keyword evidence="6 9" id="KW-0521">NADP</keyword>
<evidence type="ECO:0000256" key="8">
    <source>
        <dbReference type="ARBA" id="ARBA00023002"/>
    </source>
</evidence>
<feature type="site" description="Interacts with tRNA; defines subfamily-specific binding signature" evidence="9">
    <location>
        <position position="281"/>
    </location>
</feature>
<evidence type="ECO:0000313" key="14">
    <source>
        <dbReference type="EMBL" id="SMA50598.1"/>
    </source>
</evidence>
<comment type="catalytic activity">
    <reaction evidence="9">
        <text>5,6-dihydrouridine(16) in tRNA + NADP(+) = uridine(16) in tRNA + NADPH + H(+)</text>
        <dbReference type="Rhea" id="RHEA:53376"/>
        <dbReference type="Rhea" id="RHEA-COMP:13543"/>
        <dbReference type="Rhea" id="RHEA-COMP:13544"/>
        <dbReference type="ChEBI" id="CHEBI:15378"/>
        <dbReference type="ChEBI" id="CHEBI:57783"/>
        <dbReference type="ChEBI" id="CHEBI:58349"/>
        <dbReference type="ChEBI" id="CHEBI:65315"/>
        <dbReference type="ChEBI" id="CHEBI:74443"/>
    </reaction>
</comment>
<evidence type="ECO:0000256" key="7">
    <source>
        <dbReference type="ARBA" id="ARBA00022884"/>
    </source>
</evidence>
<evidence type="ECO:0000256" key="5">
    <source>
        <dbReference type="ARBA" id="ARBA00022694"/>
    </source>
</evidence>
<dbReference type="PROSITE" id="PS01136">
    <property type="entry name" value="UPF0034"/>
    <property type="match status" value="1"/>
</dbReference>
<keyword evidence="15" id="KW-1185">Reference proteome</keyword>
<comment type="cofactor">
    <cofactor evidence="1 9 10 12">
        <name>FMN</name>
        <dbReference type="ChEBI" id="CHEBI:58210"/>
    </cofactor>
</comment>
<evidence type="ECO:0000256" key="3">
    <source>
        <dbReference type="ARBA" id="ARBA00022630"/>
    </source>
</evidence>
<comment type="similarity">
    <text evidence="9">Belongs to the Dus family. DusC subfamily.</text>
</comment>
<dbReference type="PANTHER" id="PTHR11082">
    <property type="entry name" value="TRNA-DIHYDROURIDINE SYNTHASE"/>
    <property type="match status" value="1"/>
</dbReference>
<feature type="binding site" evidence="9 12">
    <location>
        <position position="132"/>
    </location>
    <ligand>
        <name>FMN</name>
        <dbReference type="ChEBI" id="CHEBI:58210"/>
    </ligand>
</feature>
<keyword evidence="2 9" id="KW-0820">tRNA-binding</keyword>
<dbReference type="GO" id="GO:0050660">
    <property type="term" value="F:flavin adenine dinucleotide binding"/>
    <property type="evidence" value="ECO:0007669"/>
    <property type="project" value="InterPro"/>
</dbReference>
<name>A0A1X7AR78_9GAMM</name>
<comment type="function">
    <text evidence="9">Catalyzes the synthesis of 5,6-dihydrouridine (D), a modified base found in the D-loop of most tRNAs, via the reduction of the C5-C6 double bond in target uridines. Specifically modifies U16 in tRNAs.</text>
</comment>
<feature type="active site" description="Proton donor" evidence="9 11">
    <location>
        <position position="91"/>
    </location>
</feature>
<keyword evidence="3 9" id="KW-0285">Flavoprotein</keyword>
<keyword evidence="7 9" id="KW-0694">RNA-binding</keyword>
<dbReference type="InterPro" id="IPR035587">
    <property type="entry name" value="DUS-like_FMN-bd"/>
</dbReference>
<keyword evidence="12" id="KW-0547">Nucleotide-binding</keyword>
<feature type="binding site" evidence="9 12">
    <location>
        <position position="61"/>
    </location>
    <ligand>
        <name>FMN</name>
        <dbReference type="ChEBI" id="CHEBI:58210"/>
    </ligand>
</feature>